<dbReference type="InterPro" id="IPR024775">
    <property type="entry name" value="DinB-like"/>
</dbReference>
<proteinExistence type="predicted"/>
<dbReference type="RefSeq" id="WP_069830926.1">
    <property type="nucleotide sequence ID" value="NZ_MDJD01000049.1"/>
</dbReference>
<name>A0A1E5T3W2_9FLAO</name>
<evidence type="ECO:0000313" key="2">
    <source>
        <dbReference type="EMBL" id="OEK06036.1"/>
    </source>
</evidence>
<dbReference type="AlphaFoldDB" id="A0A1E5T3W2"/>
<evidence type="ECO:0000259" key="1">
    <source>
        <dbReference type="Pfam" id="PF12867"/>
    </source>
</evidence>
<sequence length="155" mass="18248">MNKLIDKLIESFEGTPWFGDALMIKLNMLDYKLVNETLVNSNNSIAIIVQHIINWRIFVLEKLEGNQFFDIEMNSKNDWTKITIQNKKEWDELLNKLTSTQNKLIKTLKTQNNDKLLKNMVSGRTYNFEYLIEGIIQHDIYHLGQIGLLYAQLKQ</sequence>
<dbReference type="OrthoDB" id="9814103at2"/>
<reference evidence="2 3" key="1">
    <citation type="submission" date="2016-05" db="EMBL/GenBank/DDBJ databases">
        <title>Draft Genome Sequence of Algibacter sp. Strain SK-16 Isolated from the Surface Water of Aburatsubo Inlet.</title>
        <authorList>
            <person name="Wong S.-K."/>
            <person name="Yoshizawa S."/>
            <person name="Nakajima Y."/>
            <person name="Ogura Y."/>
            <person name="Tetsuya H."/>
            <person name="Hamasaki K."/>
        </authorList>
    </citation>
    <scope>NUCLEOTIDE SEQUENCE [LARGE SCALE GENOMIC DNA]</scope>
    <source>
        <strain evidence="2 3">SK-16</strain>
    </source>
</reference>
<gene>
    <name evidence="2" type="ORF">A8C32_18545</name>
</gene>
<organism evidence="2 3">
    <name type="scientific">Flavivirga aquatica</name>
    <dbReference type="NCBI Taxonomy" id="1849968"/>
    <lineage>
        <taxon>Bacteria</taxon>
        <taxon>Pseudomonadati</taxon>
        <taxon>Bacteroidota</taxon>
        <taxon>Flavobacteriia</taxon>
        <taxon>Flavobacteriales</taxon>
        <taxon>Flavobacteriaceae</taxon>
        <taxon>Flavivirga</taxon>
    </lineage>
</organism>
<dbReference type="STRING" id="1849968.A8C32_18545"/>
<dbReference type="InterPro" id="IPR034660">
    <property type="entry name" value="DinB/YfiT-like"/>
</dbReference>
<dbReference type="Proteomes" id="UP000095713">
    <property type="component" value="Unassembled WGS sequence"/>
</dbReference>
<accession>A0A1E5T3W2</accession>
<feature type="domain" description="DinB-like" evidence="1">
    <location>
        <begin position="40"/>
        <end position="146"/>
    </location>
</feature>
<comment type="caution">
    <text evidence="2">The sequence shown here is derived from an EMBL/GenBank/DDBJ whole genome shotgun (WGS) entry which is preliminary data.</text>
</comment>
<dbReference type="Gene3D" id="1.20.120.450">
    <property type="entry name" value="dinb family like domain"/>
    <property type="match status" value="1"/>
</dbReference>
<keyword evidence="3" id="KW-1185">Reference proteome</keyword>
<protein>
    <recommendedName>
        <fullName evidence="1">DinB-like domain-containing protein</fullName>
    </recommendedName>
</protein>
<dbReference type="SUPFAM" id="SSF109854">
    <property type="entry name" value="DinB/YfiT-like putative metalloenzymes"/>
    <property type="match status" value="1"/>
</dbReference>
<evidence type="ECO:0000313" key="3">
    <source>
        <dbReference type="Proteomes" id="UP000095713"/>
    </source>
</evidence>
<dbReference type="Pfam" id="PF12867">
    <property type="entry name" value="DinB_2"/>
    <property type="match status" value="1"/>
</dbReference>
<dbReference type="EMBL" id="MDJD01000049">
    <property type="protein sequence ID" value="OEK06036.1"/>
    <property type="molecule type" value="Genomic_DNA"/>
</dbReference>